<organism evidence="9 10">
    <name type="scientific">Paenibacillus plantiphilus</name>
    <dbReference type="NCBI Taxonomy" id="2905650"/>
    <lineage>
        <taxon>Bacteria</taxon>
        <taxon>Bacillati</taxon>
        <taxon>Bacillota</taxon>
        <taxon>Bacilli</taxon>
        <taxon>Bacillales</taxon>
        <taxon>Paenibacillaceae</taxon>
        <taxon>Paenibacillus</taxon>
    </lineage>
</organism>
<keyword evidence="5" id="KW-0573">Peptidoglycan synthesis</keyword>
<dbReference type="RefSeq" id="WP_236343245.1">
    <property type="nucleotide sequence ID" value="NZ_CAKMMF010000015.1"/>
</dbReference>
<protein>
    <submittedName>
        <fullName evidence="9">D-alanyl-D-alanine carboxypeptidase DacF</fullName>
        <ecNumber evidence="9">3.4.16.4</ecNumber>
    </submittedName>
</protein>
<dbReference type="PANTHER" id="PTHR21581">
    <property type="entry name" value="D-ALANYL-D-ALANINE CARBOXYPEPTIDASE"/>
    <property type="match status" value="1"/>
</dbReference>
<keyword evidence="3 9" id="KW-0378">Hydrolase</keyword>
<dbReference type="EC" id="3.4.16.4" evidence="9"/>
<evidence type="ECO:0000256" key="5">
    <source>
        <dbReference type="ARBA" id="ARBA00022984"/>
    </source>
</evidence>
<evidence type="ECO:0000313" key="10">
    <source>
        <dbReference type="Proteomes" id="UP000838686"/>
    </source>
</evidence>
<evidence type="ECO:0000256" key="1">
    <source>
        <dbReference type="ARBA" id="ARBA00007164"/>
    </source>
</evidence>
<reference evidence="9" key="1">
    <citation type="submission" date="2022-01" db="EMBL/GenBank/DDBJ databases">
        <authorList>
            <person name="Criscuolo A."/>
        </authorList>
    </citation>
    <scope>NUCLEOTIDE SEQUENCE</scope>
    <source>
        <strain evidence="9">CIP111893</strain>
    </source>
</reference>
<keyword evidence="9" id="KW-0645">Protease</keyword>
<evidence type="ECO:0000256" key="4">
    <source>
        <dbReference type="ARBA" id="ARBA00022960"/>
    </source>
</evidence>
<keyword evidence="9" id="KW-0121">Carboxypeptidase</keyword>
<evidence type="ECO:0000259" key="8">
    <source>
        <dbReference type="Pfam" id="PF00768"/>
    </source>
</evidence>
<evidence type="ECO:0000256" key="2">
    <source>
        <dbReference type="ARBA" id="ARBA00022729"/>
    </source>
</evidence>
<feature type="domain" description="Peptidase S11 D-alanyl-D-alanine carboxypeptidase A N-terminal" evidence="8">
    <location>
        <begin position="56"/>
        <end position="292"/>
    </location>
</feature>
<dbReference type="Proteomes" id="UP000838686">
    <property type="component" value="Unassembled WGS sequence"/>
</dbReference>
<accession>A0ABN8GGV8</accession>
<dbReference type="Pfam" id="PF00768">
    <property type="entry name" value="Peptidase_S11"/>
    <property type="match status" value="1"/>
</dbReference>
<keyword evidence="6" id="KW-0961">Cell wall biogenesis/degradation</keyword>
<keyword evidence="2" id="KW-0732">Signal</keyword>
<comment type="similarity">
    <text evidence="1 7">Belongs to the peptidase S11 family.</text>
</comment>
<evidence type="ECO:0000256" key="3">
    <source>
        <dbReference type="ARBA" id="ARBA00022801"/>
    </source>
</evidence>
<dbReference type="InterPro" id="IPR001967">
    <property type="entry name" value="Peptidase_S11_N"/>
</dbReference>
<dbReference type="InterPro" id="IPR018044">
    <property type="entry name" value="Peptidase_S11"/>
</dbReference>
<keyword evidence="4" id="KW-0133">Cell shape</keyword>
<dbReference type="PANTHER" id="PTHR21581:SF33">
    <property type="entry name" value="D-ALANYL-D-ALANINE CARBOXYPEPTIDASE DACB"/>
    <property type="match status" value="1"/>
</dbReference>
<comment type="caution">
    <text evidence="9">The sequence shown here is derived from an EMBL/GenBank/DDBJ whole genome shotgun (WGS) entry which is preliminary data.</text>
</comment>
<evidence type="ECO:0000313" key="9">
    <source>
        <dbReference type="EMBL" id="CAH1208763.1"/>
    </source>
</evidence>
<keyword evidence="10" id="KW-1185">Reference proteome</keyword>
<sequence>MVNAAVMRRSFRFLMVLLIVYVAVVHGPAIKAGISYMWQEISALRFSNGHLTIGKLEGDAALLMNEKTGEILYGKNEHDRLYPASTTKILTALLALERGNPEDMIEVGDEVRFRTVGESSSGLQKGQRLSLQDLIAALMLPSGNDAARTIAKYVTQLDIGHQVTMEEATKHFAKLMNERAEEIGAINSHFVNPHGLHDAEHYTTAYDLALIAQTARSNTLFRQIVSEAERTVRTEQATYTFVNRNQLLQNGSEYYYEGANGIKTGYTGEAGYCLVASAGRGNTDLIAVVLHSTSSDVWYDAQKMLQYGFDSVRNEKS</sequence>
<dbReference type="PRINTS" id="PR00725">
    <property type="entry name" value="DADACBPTASE1"/>
</dbReference>
<evidence type="ECO:0000256" key="7">
    <source>
        <dbReference type="RuleBase" id="RU004016"/>
    </source>
</evidence>
<dbReference type="EMBL" id="CAKMMF010000015">
    <property type="protein sequence ID" value="CAH1208763.1"/>
    <property type="molecule type" value="Genomic_DNA"/>
</dbReference>
<dbReference type="SUPFAM" id="SSF56601">
    <property type="entry name" value="beta-lactamase/transpeptidase-like"/>
    <property type="match status" value="1"/>
</dbReference>
<name>A0ABN8GGV8_9BACL</name>
<dbReference type="InterPro" id="IPR012338">
    <property type="entry name" value="Beta-lactam/transpept-like"/>
</dbReference>
<proteinExistence type="inferred from homology"/>
<dbReference type="GO" id="GO:0009002">
    <property type="term" value="F:serine-type D-Ala-D-Ala carboxypeptidase activity"/>
    <property type="evidence" value="ECO:0007669"/>
    <property type="project" value="UniProtKB-EC"/>
</dbReference>
<dbReference type="Gene3D" id="3.40.710.10">
    <property type="entry name" value="DD-peptidase/beta-lactamase superfamily"/>
    <property type="match status" value="1"/>
</dbReference>
<gene>
    <name evidence="9" type="primary">dacF_1</name>
    <name evidence="9" type="ORF">PAECIP111893_02890</name>
</gene>
<evidence type="ECO:0000256" key="6">
    <source>
        <dbReference type="ARBA" id="ARBA00023316"/>
    </source>
</evidence>